<dbReference type="EC" id="1.1.1.133" evidence="3 6"/>
<evidence type="ECO:0000256" key="3">
    <source>
        <dbReference type="ARBA" id="ARBA00012929"/>
    </source>
</evidence>
<evidence type="ECO:0000256" key="5">
    <source>
        <dbReference type="ARBA" id="ARBA00048200"/>
    </source>
</evidence>
<comment type="pathway">
    <text evidence="1 6">Carbohydrate biosynthesis; dTDP-L-rhamnose biosynthesis.</text>
</comment>
<comment type="cofactor">
    <cofactor evidence="6">
        <name>Mg(2+)</name>
        <dbReference type="ChEBI" id="CHEBI:18420"/>
    </cofactor>
    <text evidence="6">Binds 1 Mg(2+) ion per monomer.</text>
</comment>
<dbReference type="STRING" id="1720063.SAMN05216217_11057"/>
<dbReference type="InterPro" id="IPR036291">
    <property type="entry name" value="NAD(P)-bd_dom_sf"/>
</dbReference>
<dbReference type="PANTHER" id="PTHR10491">
    <property type="entry name" value="DTDP-4-DEHYDRORHAMNOSE REDUCTASE"/>
    <property type="match status" value="1"/>
</dbReference>
<dbReference type="Gene3D" id="3.40.50.720">
    <property type="entry name" value="NAD(P)-binding Rossmann-like Domain"/>
    <property type="match status" value="1"/>
</dbReference>
<comment type="similarity">
    <text evidence="2 6">Belongs to the dTDP-4-dehydrorhamnose reductase family.</text>
</comment>
<dbReference type="Proteomes" id="UP000243629">
    <property type="component" value="Unassembled WGS sequence"/>
</dbReference>
<evidence type="ECO:0000313" key="8">
    <source>
        <dbReference type="EMBL" id="SFM64302.1"/>
    </source>
</evidence>
<feature type="domain" description="RmlD-like substrate binding" evidence="7">
    <location>
        <begin position="3"/>
        <end position="288"/>
    </location>
</feature>
<proteinExistence type="inferred from homology"/>
<keyword evidence="6" id="KW-0521">NADP</keyword>
<dbReference type="PANTHER" id="PTHR10491:SF4">
    <property type="entry name" value="METHIONINE ADENOSYLTRANSFERASE 2 SUBUNIT BETA"/>
    <property type="match status" value="1"/>
</dbReference>
<accession>A0A1I4SIN7</accession>
<gene>
    <name evidence="8" type="ORF">SAMN05216217_11057</name>
</gene>
<evidence type="ECO:0000256" key="2">
    <source>
        <dbReference type="ARBA" id="ARBA00010944"/>
    </source>
</evidence>
<dbReference type="GO" id="GO:0009243">
    <property type="term" value="P:O antigen biosynthetic process"/>
    <property type="evidence" value="ECO:0007669"/>
    <property type="project" value="UniProtKB-UniPathway"/>
</dbReference>
<comment type="function">
    <text evidence="6">Catalyzes the reduction of dTDP-6-deoxy-L-lyxo-4-hexulose to yield dTDP-L-rhamnose.</text>
</comment>
<dbReference type="InterPro" id="IPR005913">
    <property type="entry name" value="dTDP_dehydrorham_reduct"/>
</dbReference>
<dbReference type="GO" id="GO:0005829">
    <property type="term" value="C:cytosol"/>
    <property type="evidence" value="ECO:0007669"/>
    <property type="project" value="TreeGrafter"/>
</dbReference>
<protein>
    <recommendedName>
        <fullName evidence="4 6">dTDP-4-dehydrorhamnose reductase</fullName>
        <ecNumber evidence="3 6">1.1.1.133</ecNumber>
    </recommendedName>
</protein>
<reference evidence="9" key="1">
    <citation type="submission" date="2016-10" db="EMBL/GenBank/DDBJ databases">
        <authorList>
            <person name="Varghese N."/>
            <person name="Submissions S."/>
        </authorList>
    </citation>
    <scope>NUCLEOTIDE SEQUENCE [LARGE SCALE GENOMIC DNA]</scope>
    <source>
        <strain evidence="9">DSM 24213</strain>
    </source>
</reference>
<comment type="catalytic activity">
    <reaction evidence="5 6">
        <text>dTDP-beta-L-rhamnose + NADP(+) = dTDP-4-dehydro-beta-L-rhamnose + NADPH + H(+)</text>
        <dbReference type="Rhea" id="RHEA:21796"/>
        <dbReference type="ChEBI" id="CHEBI:15378"/>
        <dbReference type="ChEBI" id="CHEBI:57510"/>
        <dbReference type="ChEBI" id="CHEBI:57783"/>
        <dbReference type="ChEBI" id="CHEBI:58349"/>
        <dbReference type="ChEBI" id="CHEBI:62830"/>
        <dbReference type="EC" id="1.1.1.133"/>
    </reaction>
</comment>
<keyword evidence="6" id="KW-0560">Oxidoreductase</keyword>
<sequence>MRMKIALLGAEGTLARLLLEQAQAEGIRLVPVTLPDNADPQALAEWLEPWRGGALVDLRHADWPALLGEPEVAALDEWQQSCEGLIDTCAAQDCLLLWPSSARVFDGGKPTLWSEKDLPQPVGRLGALQAALEQRLCNAGGRHLILRLSWLLDPAPQAQFGQLLAGLRSGQPLQLAEEWRGNPTPLADAARVLLAMLKQSDCGADLSGIYHYGSSEASSWISLAKVLAQELLARGQIDADPQILPVAFETQPQAVFEPRNAALSCKRITHVFGIKPRAWRTQLAELVKP</sequence>
<dbReference type="InterPro" id="IPR029903">
    <property type="entry name" value="RmlD-like-bd"/>
</dbReference>
<organism evidence="8 9">
    <name type="scientific">Halopseudomonas yangmingensis</name>
    <dbReference type="NCBI Taxonomy" id="1720063"/>
    <lineage>
        <taxon>Bacteria</taxon>
        <taxon>Pseudomonadati</taxon>
        <taxon>Pseudomonadota</taxon>
        <taxon>Gammaproteobacteria</taxon>
        <taxon>Pseudomonadales</taxon>
        <taxon>Pseudomonadaceae</taxon>
        <taxon>Halopseudomonas</taxon>
    </lineage>
</organism>
<evidence type="ECO:0000259" key="7">
    <source>
        <dbReference type="Pfam" id="PF04321"/>
    </source>
</evidence>
<dbReference type="GO" id="GO:0008831">
    <property type="term" value="F:dTDP-4-dehydrorhamnose reductase activity"/>
    <property type="evidence" value="ECO:0007669"/>
    <property type="project" value="UniProtKB-EC"/>
</dbReference>
<evidence type="ECO:0000256" key="1">
    <source>
        <dbReference type="ARBA" id="ARBA00004781"/>
    </source>
</evidence>
<dbReference type="Gene3D" id="3.90.25.10">
    <property type="entry name" value="UDP-galactose 4-epimerase, domain 1"/>
    <property type="match status" value="1"/>
</dbReference>
<evidence type="ECO:0000256" key="6">
    <source>
        <dbReference type="RuleBase" id="RU364082"/>
    </source>
</evidence>
<dbReference type="UniPathway" id="UPA00281"/>
<evidence type="ECO:0000313" key="9">
    <source>
        <dbReference type="Proteomes" id="UP000243629"/>
    </source>
</evidence>
<dbReference type="GO" id="GO:0019305">
    <property type="term" value="P:dTDP-rhamnose biosynthetic process"/>
    <property type="evidence" value="ECO:0007669"/>
    <property type="project" value="UniProtKB-UniPathway"/>
</dbReference>
<dbReference type="EMBL" id="FOUI01000010">
    <property type="protein sequence ID" value="SFM64302.1"/>
    <property type="molecule type" value="Genomic_DNA"/>
</dbReference>
<dbReference type="UniPathway" id="UPA00124"/>
<keyword evidence="9" id="KW-1185">Reference proteome</keyword>
<dbReference type="Pfam" id="PF04321">
    <property type="entry name" value="RmlD_sub_bind"/>
    <property type="match status" value="1"/>
</dbReference>
<dbReference type="AlphaFoldDB" id="A0A1I4SIN7"/>
<dbReference type="RefSeq" id="WP_177197263.1">
    <property type="nucleotide sequence ID" value="NZ_FOUI01000010.1"/>
</dbReference>
<evidence type="ECO:0000256" key="4">
    <source>
        <dbReference type="ARBA" id="ARBA00017099"/>
    </source>
</evidence>
<name>A0A1I4SIN7_9GAMM</name>
<dbReference type="SUPFAM" id="SSF51735">
    <property type="entry name" value="NAD(P)-binding Rossmann-fold domains"/>
    <property type="match status" value="1"/>
</dbReference>